<feature type="domain" description="HTH merR-type" evidence="2">
    <location>
        <begin position="6"/>
        <end position="75"/>
    </location>
</feature>
<dbReference type="GO" id="GO:0003677">
    <property type="term" value="F:DNA binding"/>
    <property type="evidence" value="ECO:0007669"/>
    <property type="project" value="UniProtKB-KW"/>
</dbReference>
<gene>
    <name evidence="3" type="ORF">FZ040_11435</name>
</gene>
<evidence type="ECO:0000313" key="3">
    <source>
        <dbReference type="EMBL" id="TYZ20612.1"/>
    </source>
</evidence>
<dbReference type="SUPFAM" id="SSF55136">
    <property type="entry name" value="Probable bacterial effector-binding domain"/>
    <property type="match status" value="1"/>
</dbReference>
<organism evidence="3 4">
    <name type="scientific">Selenomonas ruminis</name>
    <dbReference type="NCBI Taxonomy" id="2593411"/>
    <lineage>
        <taxon>Bacteria</taxon>
        <taxon>Bacillati</taxon>
        <taxon>Bacillota</taxon>
        <taxon>Negativicutes</taxon>
        <taxon>Selenomonadales</taxon>
        <taxon>Selenomonadaceae</taxon>
        <taxon>Selenomonas</taxon>
    </lineage>
</organism>
<dbReference type="Gene3D" id="3.20.80.10">
    <property type="entry name" value="Regulatory factor, effector binding domain"/>
    <property type="match status" value="1"/>
</dbReference>
<keyword evidence="4" id="KW-1185">Reference proteome</keyword>
<sequence>MKRRLTFHTGEFARIVGVNKRTLHYYDEQGIFKPDHVAENGYRSYSFRQFYPFYLLRMLRGMGLELSEIKEYMEHRSPERLDELLGEQQAWLKQEQAKIRRQLRIVENQRHLLELARTVICGRVEELELPAARLVLSRNTRRQAAADDWPMVEQIATEHERQVTELQISAGLGVGAMVAARDFCQPGQEGIISHFFTIINGPYRTVERAYRHTRPAGTYLVTYFQGDYDDTAKAYALLRQYIKEQGCKVGAFSYEESILENMSMSDSRGFITRIAVPKAAAE</sequence>
<dbReference type="EMBL" id="VTOY01000013">
    <property type="protein sequence ID" value="TYZ20612.1"/>
    <property type="molecule type" value="Genomic_DNA"/>
</dbReference>
<reference evidence="3 4" key="1">
    <citation type="submission" date="2019-08" db="EMBL/GenBank/DDBJ databases">
        <title>Selenomonas sp. mPRGC5 and Selenomonas sp. mPRGC8 isolated from ruminal fluid of dairy goat (Capra hircus).</title>
        <authorList>
            <person name="Poothong S."/>
            <person name="Nuengjamnong C."/>
            <person name="Tanasupawat S."/>
        </authorList>
    </citation>
    <scope>NUCLEOTIDE SEQUENCE [LARGE SCALE GENOMIC DNA]</scope>
    <source>
        <strain evidence="4">mPRGC5</strain>
    </source>
</reference>
<comment type="caution">
    <text evidence="3">The sequence shown here is derived from an EMBL/GenBank/DDBJ whole genome shotgun (WGS) entry which is preliminary data.</text>
</comment>
<proteinExistence type="predicted"/>
<dbReference type="RefSeq" id="WP_149172107.1">
    <property type="nucleotide sequence ID" value="NZ_VTOY01000013.1"/>
</dbReference>
<evidence type="ECO:0000259" key="2">
    <source>
        <dbReference type="PROSITE" id="PS50937"/>
    </source>
</evidence>
<dbReference type="PROSITE" id="PS50937">
    <property type="entry name" value="HTH_MERR_2"/>
    <property type="match status" value="1"/>
</dbReference>
<dbReference type="PANTHER" id="PTHR30204">
    <property type="entry name" value="REDOX-CYCLING DRUG-SENSING TRANSCRIPTIONAL ACTIVATOR SOXR"/>
    <property type="match status" value="1"/>
</dbReference>
<dbReference type="InterPro" id="IPR009061">
    <property type="entry name" value="DNA-bd_dom_put_sf"/>
</dbReference>
<dbReference type="PROSITE" id="PS00552">
    <property type="entry name" value="HTH_MERR_1"/>
    <property type="match status" value="1"/>
</dbReference>
<dbReference type="PANTHER" id="PTHR30204:SF85">
    <property type="entry name" value="MULTIDRUG-EFFLUX TRANSPORTER 2 REGULATOR"/>
    <property type="match status" value="1"/>
</dbReference>
<dbReference type="InterPro" id="IPR000551">
    <property type="entry name" value="MerR-type_HTH_dom"/>
</dbReference>
<evidence type="ECO:0000313" key="4">
    <source>
        <dbReference type="Proteomes" id="UP000323646"/>
    </source>
</evidence>
<dbReference type="SMART" id="SM00422">
    <property type="entry name" value="HTH_MERR"/>
    <property type="match status" value="1"/>
</dbReference>
<evidence type="ECO:0000256" key="1">
    <source>
        <dbReference type="ARBA" id="ARBA00023125"/>
    </source>
</evidence>
<dbReference type="Pfam" id="PF13411">
    <property type="entry name" value="MerR_1"/>
    <property type="match status" value="1"/>
</dbReference>
<accession>A0A5D6VZA7</accession>
<dbReference type="Gene3D" id="1.10.1660.10">
    <property type="match status" value="1"/>
</dbReference>
<dbReference type="InterPro" id="IPR011256">
    <property type="entry name" value="Reg_factor_effector_dom_sf"/>
</dbReference>
<dbReference type="AlphaFoldDB" id="A0A5D6VZA7"/>
<dbReference type="InterPro" id="IPR047057">
    <property type="entry name" value="MerR_fam"/>
</dbReference>
<dbReference type="OrthoDB" id="9773308at2"/>
<dbReference type="SUPFAM" id="SSF46955">
    <property type="entry name" value="Putative DNA-binding domain"/>
    <property type="match status" value="1"/>
</dbReference>
<name>A0A5D6VZA7_9FIRM</name>
<dbReference type="Proteomes" id="UP000323646">
    <property type="component" value="Unassembled WGS sequence"/>
</dbReference>
<protein>
    <submittedName>
        <fullName evidence="3">MerR family transcriptional regulator</fullName>
    </submittedName>
</protein>
<dbReference type="GO" id="GO:0003700">
    <property type="term" value="F:DNA-binding transcription factor activity"/>
    <property type="evidence" value="ECO:0007669"/>
    <property type="project" value="InterPro"/>
</dbReference>
<keyword evidence="1" id="KW-0238">DNA-binding</keyword>